<dbReference type="GO" id="GO:0005737">
    <property type="term" value="C:cytoplasm"/>
    <property type="evidence" value="ECO:0007669"/>
    <property type="project" value="TreeGrafter"/>
</dbReference>
<dbReference type="VEuPathDB" id="VectorBase:BGLAX_033442"/>
<evidence type="ECO:0000313" key="4">
    <source>
        <dbReference type="EnsemblMetazoa" id="BGLB017377-PA"/>
    </source>
</evidence>
<sequence length="131" mass="14922">MKLICFDVNRYNPKSFYEKDVELKQALDQLNSGYFSPEEPGLFCELYNGLLNNDRFALCADFRSYVDCQQEVSELFKDPMKWAVKASLNVASSGKFSSDRTINEYAKEIWGVEPSNIKLPNPADKGSAKED</sequence>
<dbReference type="GO" id="GO:0005980">
    <property type="term" value="P:glycogen catabolic process"/>
    <property type="evidence" value="ECO:0007669"/>
    <property type="project" value="TreeGrafter"/>
</dbReference>
<dbReference type="EnsemblMetazoa" id="BGLB017377-RA">
    <property type="protein sequence ID" value="BGLB017377-PA"/>
    <property type="gene ID" value="BGLB017377"/>
</dbReference>
<keyword evidence="3" id="KW-0119">Carbohydrate metabolism</keyword>
<comment type="function">
    <text evidence="3">Allosteric enzyme that catalyzes the rate-limiting step in glycogen catabolism, the phosphorolytic cleavage of glycogen to produce glucose-1-phosphate, and plays a central role in maintaining cellular and organismal glucose homeostasis.</text>
</comment>
<dbReference type="GO" id="GO:0030170">
    <property type="term" value="F:pyridoxal phosphate binding"/>
    <property type="evidence" value="ECO:0007669"/>
    <property type="project" value="TreeGrafter"/>
</dbReference>
<dbReference type="InterPro" id="IPR000811">
    <property type="entry name" value="Glyco_trans_35"/>
</dbReference>
<comment type="cofactor">
    <cofactor evidence="3">
        <name>pyridoxal 5'-phosphate</name>
        <dbReference type="ChEBI" id="CHEBI:597326"/>
    </cofactor>
</comment>
<keyword evidence="3" id="KW-0328">Glycosyltransferase</keyword>
<dbReference type="KEGG" id="bgt:106075982"/>
<comment type="catalytic activity">
    <reaction evidence="3">
        <text>[(1-&gt;4)-alpha-D-glucosyl](n) + phosphate = [(1-&gt;4)-alpha-D-glucosyl](n-1) + alpha-D-glucose 1-phosphate</text>
        <dbReference type="Rhea" id="RHEA:41732"/>
        <dbReference type="Rhea" id="RHEA-COMP:9584"/>
        <dbReference type="Rhea" id="RHEA-COMP:9586"/>
        <dbReference type="ChEBI" id="CHEBI:15444"/>
        <dbReference type="ChEBI" id="CHEBI:43474"/>
        <dbReference type="ChEBI" id="CHEBI:58601"/>
        <dbReference type="EC" id="2.4.1.1"/>
    </reaction>
</comment>
<dbReference type="VEuPathDB" id="VectorBase:BGLB017377"/>
<evidence type="ECO:0000256" key="1">
    <source>
        <dbReference type="ARBA" id="ARBA00006047"/>
    </source>
</evidence>
<keyword evidence="3" id="KW-0808">Transferase</keyword>
<protein>
    <recommendedName>
        <fullName evidence="3">Alpha-1,4 glucan phosphorylase</fullName>
        <ecNumber evidence="3">2.4.1.1</ecNumber>
    </recommendedName>
</protein>
<proteinExistence type="inferred from homology"/>
<dbReference type="PANTHER" id="PTHR11468">
    <property type="entry name" value="GLYCOGEN PHOSPHORYLASE"/>
    <property type="match status" value="1"/>
</dbReference>
<dbReference type="SUPFAM" id="SSF53756">
    <property type="entry name" value="UDP-Glycosyltransferase/glycogen phosphorylase"/>
    <property type="match status" value="1"/>
</dbReference>
<keyword evidence="3" id="KW-0663">Pyridoxal phosphate</keyword>
<gene>
    <name evidence="4" type="primary">106075982</name>
</gene>
<dbReference type="Gene3D" id="3.40.50.2000">
    <property type="entry name" value="Glycogen Phosphorylase B"/>
    <property type="match status" value="1"/>
</dbReference>
<dbReference type="AlphaFoldDB" id="A0A2C9KBY2"/>
<dbReference type="STRING" id="6526.A0A2C9KBY2"/>
<dbReference type="Proteomes" id="UP000076420">
    <property type="component" value="Unassembled WGS sequence"/>
</dbReference>
<dbReference type="PANTHER" id="PTHR11468:SF13">
    <property type="entry name" value="GLYCOGEN PHOSPHORYLASE"/>
    <property type="match status" value="1"/>
</dbReference>
<accession>A0A2C9KBY2</accession>
<dbReference type="FunFam" id="3.40.50.2000:FF:000197">
    <property type="entry name" value="Alpha-1,4 glucan phosphorylase"/>
    <property type="match status" value="1"/>
</dbReference>
<reference evidence="4" key="1">
    <citation type="submission" date="2020-05" db="UniProtKB">
        <authorList>
            <consortium name="EnsemblMetazoa"/>
        </authorList>
    </citation>
    <scope>IDENTIFICATION</scope>
    <source>
        <strain evidence="4">BB02</strain>
    </source>
</reference>
<evidence type="ECO:0000256" key="2">
    <source>
        <dbReference type="ARBA" id="ARBA00022553"/>
    </source>
</evidence>
<keyword evidence="2" id="KW-0597">Phosphoprotein</keyword>
<name>A0A2C9KBY2_BIOGL</name>
<organism evidence="4 5">
    <name type="scientific">Biomphalaria glabrata</name>
    <name type="common">Bloodfluke planorb</name>
    <name type="synonym">Freshwater snail</name>
    <dbReference type="NCBI Taxonomy" id="6526"/>
    <lineage>
        <taxon>Eukaryota</taxon>
        <taxon>Metazoa</taxon>
        <taxon>Spiralia</taxon>
        <taxon>Lophotrochozoa</taxon>
        <taxon>Mollusca</taxon>
        <taxon>Gastropoda</taxon>
        <taxon>Heterobranchia</taxon>
        <taxon>Euthyneura</taxon>
        <taxon>Panpulmonata</taxon>
        <taxon>Hygrophila</taxon>
        <taxon>Lymnaeoidea</taxon>
        <taxon>Planorbidae</taxon>
        <taxon>Biomphalaria</taxon>
    </lineage>
</organism>
<comment type="similarity">
    <text evidence="1 3">Belongs to the glycogen phosphorylase family.</text>
</comment>
<evidence type="ECO:0000313" key="5">
    <source>
        <dbReference type="Proteomes" id="UP000076420"/>
    </source>
</evidence>
<dbReference type="GO" id="GO:0008184">
    <property type="term" value="F:glycogen phosphorylase activity"/>
    <property type="evidence" value="ECO:0007669"/>
    <property type="project" value="InterPro"/>
</dbReference>
<dbReference type="Pfam" id="PF00343">
    <property type="entry name" value="Phosphorylase"/>
    <property type="match status" value="1"/>
</dbReference>
<dbReference type="EC" id="2.4.1.1" evidence="3"/>
<evidence type="ECO:0000256" key="3">
    <source>
        <dbReference type="RuleBase" id="RU000587"/>
    </source>
</evidence>